<gene>
    <name evidence="1" type="ORF">B4U80_01469</name>
</gene>
<comment type="caution">
    <text evidence="1">The sequence shown here is derived from an EMBL/GenBank/DDBJ whole genome shotgun (WGS) entry which is preliminary data.</text>
</comment>
<sequence length="17" mass="1865">MVGTSETKLRANEVSSR</sequence>
<protein>
    <submittedName>
        <fullName evidence="1">Uncharacterized protein</fullName>
    </submittedName>
</protein>
<proteinExistence type="predicted"/>
<dbReference type="EMBL" id="NCKV01065669">
    <property type="protein sequence ID" value="RWR99073.1"/>
    <property type="molecule type" value="Genomic_DNA"/>
</dbReference>
<dbReference type="VEuPathDB" id="VectorBase:LDEU014630"/>
<organism evidence="1 2">
    <name type="scientific">Leptotrombidium deliense</name>
    <dbReference type="NCBI Taxonomy" id="299467"/>
    <lineage>
        <taxon>Eukaryota</taxon>
        <taxon>Metazoa</taxon>
        <taxon>Ecdysozoa</taxon>
        <taxon>Arthropoda</taxon>
        <taxon>Chelicerata</taxon>
        <taxon>Arachnida</taxon>
        <taxon>Acari</taxon>
        <taxon>Acariformes</taxon>
        <taxon>Trombidiformes</taxon>
        <taxon>Prostigmata</taxon>
        <taxon>Anystina</taxon>
        <taxon>Parasitengona</taxon>
        <taxon>Trombiculoidea</taxon>
        <taxon>Trombiculidae</taxon>
        <taxon>Leptotrombidium</taxon>
    </lineage>
</organism>
<evidence type="ECO:0000313" key="1">
    <source>
        <dbReference type="EMBL" id="RWR99073.1"/>
    </source>
</evidence>
<reference evidence="1 2" key="1">
    <citation type="journal article" date="2018" name="Gigascience">
        <title>Genomes of trombidid mites reveal novel predicted allergens and laterally-transferred genes associated with secondary metabolism.</title>
        <authorList>
            <person name="Dong X."/>
            <person name="Chaisiri K."/>
            <person name="Xia D."/>
            <person name="Armstrong S.D."/>
            <person name="Fang Y."/>
            <person name="Donnelly M.J."/>
            <person name="Kadowaki T."/>
            <person name="McGarry J.W."/>
            <person name="Darby A.C."/>
            <person name="Makepeace B.L."/>
        </authorList>
    </citation>
    <scope>NUCLEOTIDE SEQUENCE [LARGE SCALE GENOMIC DNA]</scope>
    <source>
        <strain evidence="1">UoL-UT</strain>
    </source>
</reference>
<accession>A0A443Q7T0</accession>
<name>A0A443Q7T0_9ACAR</name>
<evidence type="ECO:0000313" key="2">
    <source>
        <dbReference type="Proteomes" id="UP000288716"/>
    </source>
</evidence>
<dbReference type="AlphaFoldDB" id="A0A443Q7T0"/>
<dbReference type="Proteomes" id="UP000288716">
    <property type="component" value="Unassembled WGS sequence"/>
</dbReference>
<keyword evidence="2" id="KW-1185">Reference proteome</keyword>